<dbReference type="AlphaFoldDB" id="A0A370HAV6"/>
<dbReference type="InterPro" id="IPR029787">
    <property type="entry name" value="Nucleotide_cyclase"/>
</dbReference>
<dbReference type="PANTHER" id="PTHR46663">
    <property type="entry name" value="DIGUANYLATE CYCLASE DGCT-RELATED"/>
    <property type="match status" value="1"/>
</dbReference>
<keyword evidence="1" id="KW-0472">Membrane</keyword>
<comment type="caution">
    <text evidence="3">The sequence shown here is derived from an EMBL/GenBank/DDBJ whole genome shotgun (WGS) entry which is preliminary data.</text>
</comment>
<keyword evidence="1" id="KW-1133">Transmembrane helix</keyword>
<dbReference type="InterPro" id="IPR052163">
    <property type="entry name" value="DGC-Regulatory_Protein"/>
</dbReference>
<sequence length="285" mass="31135">MSGNRLRLSKRAAHDLFLIVSGLLLVAWAAYQFTLFSALAGEISHEKHIDLYESVLLGLLLCFSIWIFAWRRQRELRDHTALRAEAEQRAAEAEMRALHDPLTGLGNRAKLDVSLADIVSGKDATPSSGRVALLLLDLNRFKQVNDRFGHPMGDTVLKIVALRLRSSVRATDAVFRLGGDEFAVIADDTSRTTSTHGPGFAEAAAEEIIDAIDQPMIVDRRTIAVGVSIGIAYFPQPGSTAQELMEKADIALYAAKNEGRATDRSCYRVGTASVIGLVRRNHAPG</sequence>
<dbReference type="SMART" id="SM00267">
    <property type="entry name" value="GGDEF"/>
    <property type="match status" value="1"/>
</dbReference>
<feature type="transmembrane region" description="Helical" evidence="1">
    <location>
        <begin position="12"/>
        <end position="31"/>
    </location>
</feature>
<feature type="transmembrane region" description="Helical" evidence="1">
    <location>
        <begin position="51"/>
        <end position="70"/>
    </location>
</feature>
<dbReference type="Gene3D" id="3.30.70.270">
    <property type="match status" value="1"/>
</dbReference>
<dbReference type="SUPFAM" id="SSF55073">
    <property type="entry name" value="Nucleotide cyclase"/>
    <property type="match status" value="1"/>
</dbReference>
<organism evidence="3 4">
    <name type="scientific">Microvirga subterranea</name>
    <dbReference type="NCBI Taxonomy" id="186651"/>
    <lineage>
        <taxon>Bacteria</taxon>
        <taxon>Pseudomonadati</taxon>
        <taxon>Pseudomonadota</taxon>
        <taxon>Alphaproteobacteria</taxon>
        <taxon>Hyphomicrobiales</taxon>
        <taxon>Methylobacteriaceae</taxon>
        <taxon>Microvirga</taxon>
    </lineage>
</organism>
<dbReference type="Proteomes" id="UP000254925">
    <property type="component" value="Unassembled WGS sequence"/>
</dbReference>
<keyword evidence="4" id="KW-1185">Reference proteome</keyword>
<keyword evidence="1" id="KW-0812">Transmembrane</keyword>
<evidence type="ECO:0000259" key="2">
    <source>
        <dbReference type="PROSITE" id="PS50887"/>
    </source>
</evidence>
<evidence type="ECO:0000256" key="1">
    <source>
        <dbReference type="SAM" id="Phobius"/>
    </source>
</evidence>
<accession>A0A370HAV6</accession>
<dbReference type="EMBL" id="QQBB01000012">
    <property type="protein sequence ID" value="RDI53867.1"/>
    <property type="molecule type" value="Genomic_DNA"/>
</dbReference>
<dbReference type="NCBIfam" id="TIGR00254">
    <property type="entry name" value="GGDEF"/>
    <property type="match status" value="1"/>
</dbReference>
<gene>
    <name evidence="3" type="ORF">DES45_11271</name>
</gene>
<protein>
    <submittedName>
        <fullName evidence="3">Diguanylate cyclase (GGDEF)-like protein</fullName>
    </submittedName>
</protein>
<dbReference type="PANTHER" id="PTHR46663:SF2">
    <property type="entry name" value="GGDEF DOMAIN-CONTAINING PROTEIN"/>
    <property type="match status" value="1"/>
</dbReference>
<name>A0A370HAV6_9HYPH</name>
<dbReference type="PROSITE" id="PS50887">
    <property type="entry name" value="GGDEF"/>
    <property type="match status" value="1"/>
</dbReference>
<dbReference type="InterPro" id="IPR000160">
    <property type="entry name" value="GGDEF_dom"/>
</dbReference>
<dbReference type="CDD" id="cd01949">
    <property type="entry name" value="GGDEF"/>
    <property type="match status" value="1"/>
</dbReference>
<reference evidence="3 4" key="1">
    <citation type="submission" date="2018-07" db="EMBL/GenBank/DDBJ databases">
        <title>Genomic Encyclopedia of Type Strains, Phase IV (KMG-IV): sequencing the most valuable type-strain genomes for metagenomic binning, comparative biology and taxonomic classification.</title>
        <authorList>
            <person name="Goeker M."/>
        </authorList>
    </citation>
    <scope>NUCLEOTIDE SEQUENCE [LARGE SCALE GENOMIC DNA]</scope>
    <source>
        <strain evidence="3 4">DSM 14364</strain>
    </source>
</reference>
<dbReference type="InterPro" id="IPR043128">
    <property type="entry name" value="Rev_trsase/Diguanyl_cyclase"/>
</dbReference>
<dbReference type="Pfam" id="PF00990">
    <property type="entry name" value="GGDEF"/>
    <property type="match status" value="1"/>
</dbReference>
<feature type="domain" description="GGDEF" evidence="2">
    <location>
        <begin position="129"/>
        <end position="268"/>
    </location>
</feature>
<proteinExistence type="predicted"/>
<evidence type="ECO:0000313" key="3">
    <source>
        <dbReference type="EMBL" id="RDI53867.1"/>
    </source>
</evidence>
<evidence type="ECO:0000313" key="4">
    <source>
        <dbReference type="Proteomes" id="UP000254925"/>
    </source>
</evidence>